<feature type="transmembrane region" description="Helical" evidence="16">
    <location>
        <begin position="181"/>
        <end position="199"/>
    </location>
</feature>
<keyword evidence="13 16" id="KW-0472">Membrane</keyword>
<feature type="transmembrane region" description="Helical" evidence="16">
    <location>
        <begin position="266"/>
        <end position="285"/>
    </location>
</feature>
<comment type="pathway">
    <text evidence="4">Protein modification; protein glycosylation.</text>
</comment>
<dbReference type="GO" id="GO:0004169">
    <property type="term" value="F:dolichyl-phosphate-mannose-protein mannosyltransferase activity"/>
    <property type="evidence" value="ECO:0007669"/>
    <property type="project" value="UniProtKB-EC"/>
</dbReference>
<dbReference type="SMART" id="SM00028">
    <property type="entry name" value="TPR"/>
    <property type="match status" value="2"/>
</dbReference>
<evidence type="ECO:0000256" key="10">
    <source>
        <dbReference type="ARBA" id="ARBA00022803"/>
    </source>
</evidence>
<feature type="domain" description="DUF1736" evidence="17">
    <location>
        <begin position="119"/>
        <end position="191"/>
    </location>
</feature>
<evidence type="ECO:0000256" key="15">
    <source>
        <dbReference type="ARBA" id="ARBA00045102"/>
    </source>
</evidence>
<dbReference type="InterPro" id="IPR011990">
    <property type="entry name" value="TPR-like_helical_dom_sf"/>
</dbReference>
<evidence type="ECO:0000313" key="18">
    <source>
        <dbReference type="EMBL" id="CAG9791707.1"/>
    </source>
</evidence>
<comment type="catalytic activity">
    <reaction evidence="15">
        <text>a di-trans,poly-cis-dolichyl beta-D-mannosyl phosphate + L-seryl-[protein] = 3-O-(alpha-D-mannosyl)-L-seryl-[protein] + a di-trans,poly-cis-dolichyl phosphate + H(+)</text>
        <dbReference type="Rhea" id="RHEA:17377"/>
        <dbReference type="Rhea" id="RHEA-COMP:9863"/>
        <dbReference type="Rhea" id="RHEA-COMP:13546"/>
        <dbReference type="Rhea" id="RHEA-COMP:19498"/>
        <dbReference type="Rhea" id="RHEA-COMP:19501"/>
        <dbReference type="ChEBI" id="CHEBI:15378"/>
        <dbReference type="ChEBI" id="CHEBI:29999"/>
        <dbReference type="ChEBI" id="CHEBI:57683"/>
        <dbReference type="ChEBI" id="CHEBI:58211"/>
        <dbReference type="ChEBI" id="CHEBI:137321"/>
        <dbReference type="EC" id="2.4.1.109"/>
    </reaction>
</comment>
<keyword evidence="9" id="KW-0677">Repeat</keyword>
<evidence type="ECO:0000256" key="1">
    <source>
        <dbReference type="ARBA" id="ARBA00003582"/>
    </source>
</evidence>
<reference evidence="18" key="2">
    <citation type="submission" date="2022-10" db="EMBL/GenBank/DDBJ databases">
        <authorList>
            <consortium name="ENA_rothamsted_submissions"/>
            <consortium name="culmorum"/>
            <person name="King R."/>
        </authorList>
    </citation>
    <scope>NUCLEOTIDE SEQUENCE</scope>
</reference>
<comment type="subcellular location">
    <subcellularLocation>
        <location evidence="3">Endoplasmic reticulum</location>
    </subcellularLocation>
    <subcellularLocation>
        <location evidence="2">Membrane</location>
        <topology evidence="2">Multi-pass membrane protein</topology>
    </subcellularLocation>
</comment>
<keyword evidence="19" id="KW-1185">Reference proteome</keyword>
<dbReference type="InterPro" id="IPR052943">
    <property type="entry name" value="TMTC_O-mannosyl-trnsfr"/>
</dbReference>
<comment type="catalytic activity">
    <reaction evidence="14">
        <text>a di-trans,poly-cis-dolichyl beta-D-mannosyl phosphate + L-threonyl-[protein] = 3-O-(alpha-D-mannosyl)-L-threonyl-[protein] + a di-trans,poly-cis-dolichyl phosphate + H(+)</text>
        <dbReference type="Rhea" id="RHEA:53396"/>
        <dbReference type="Rhea" id="RHEA-COMP:11060"/>
        <dbReference type="Rhea" id="RHEA-COMP:13547"/>
        <dbReference type="Rhea" id="RHEA-COMP:19498"/>
        <dbReference type="Rhea" id="RHEA-COMP:19501"/>
        <dbReference type="ChEBI" id="CHEBI:15378"/>
        <dbReference type="ChEBI" id="CHEBI:30013"/>
        <dbReference type="ChEBI" id="CHEBI:57683"/>
        <dbReference type="ChEBI" id="CHEBI:58211"/>
        <dbReference type="ChEBI" id="CHEBI:137323"/>
        <dbReference type="EC" id="2.4.1.109"/>
    </reaction>
</comment>
<evidence type="ECO:0000256" key="6">
    <source>
        <dbReference type="ARBA" id="ARBA00012839"/>
    </source>
</evidence>
<organism evidence="18 19">
    <name type="scientific">Diatraea saccharalis</name>
    <name type="common">sugarcane borer</name>
    <dbReference type="NCBI Taxonomy" id="40085"/>
    <lineage>
        <taxon>Eukaryota</taxon>
        <taxon>Metazoa</taxon>
        <taxon>Ecdysozoa</taxon>
        <taxon>Arthropoda</taxon>
        <taxon>Hexapoda</taxon>
        <taxon>Insecta</taxon>
        <taxon>Pterygota</taxon>
        <taxon>Neoptera</taxon>
        <taxon>Endopterygota</taxon>
        <taxon>Lepidoptera</taxon>
        <taxon>Glossata</taxon>
        <taxon>Ditrysia</taxon>
        <taxon>Pyraloidea</taxon>
        <taxon>Crambidae</taxon>
        <taxon>Crambinae</taxon>
        <taxon>Diatraea</taxon>
    </lineage>
</organism>
<dbReference type="InterPro" id="IPR019734">
    <property type="entry name" value="TPR_rpt"/>
</dbReference>
<evidence type="ECO:0000256" key="2">
    <source>
        <dbReference type="ARBA" id="ARBA00004141"/>
    </source>
</evidence>
<proteinExistence type="inferred from homology"/>
<reference evidence="18" key="1">
    <citation type="submission" date="2021-12" db="EMBL/GenBank/DDBJ databases">
        <authorList>
            <person name="King R."/>
        </authorList>
    </citation>
    <scope>NUCLEOTIDE SEQUENCE</scope>
</reference>
<dbReference type="SUPFAM" id="SSF48452">
    <property type="entry name" value="TPR-like"/>
    <property type="match status" value="1"/>
</dbReference>
<dbReference type="OrthoDB" id="1658288at2759"/>
<keyword evidence="10" id="KW-0802">TPR repeat</keyword>
<evidence type="ECO:0000256" key="9">
    <source>
        <dbReference type="ARBA" id="ARBA00022737"/>
    </source>
</evidence>
<gene>
    <name evidence="18" type="ORF">DIATSA_LOCUS9305</name>
</gene>
<dbReference type="PANTHER" id="PTHR44809:SF1">
    <property type="entry name" value="PROTEIN O-MANNOSYL-TRANSFERASE TMTC1"/>
    <property type="match status" value="1"/>
</dbReference>
<feature type="transmembrane region" description="Helical" evidence="16">
    <location>
        <begin position="211"/>
        <end position="234"/>
    </location>
</feature>
<dbReference type="GO" id="GO:0016020">
    <property type="term" value="C:membrane"/>
    <property type="evidence" value="ECO:0007669"/>
    <property type="project" value="UniProtKB-SubCell"/>
</dbReference>
<evidence type="ECO:0000256" key="3">
    <source>
        <dbReference type="ARBA" id="ARBA00004240"/>
    </source>
</evidence>
<evidence type="ECO:0000256" key="7">
    <source>
        <dbReference type="ARBA" id="ARBA00022679"/>
    </source>
</evidence>
<keyword evidence="8 16" id="KW-0812">Transmembrane</keyword>
<dbReference type="Gene3D" id="1.25.40.10">
    <property type="entry name" value="Tetratricopeptide repeat domain"/>
    <property type="match status" value="1"/>
</dbReference>
<dbReference type="AlphaFoldDB" id="A0A9N9R8K7"/>
<comment type="similarity">
    <text evidence="5">Belongs to the TMTC family.</text>
</comment>
<evidence type="ECO:0000256" key="5">
    <source>
        <dbReference type="ARBA" id="ARBA00007882"/>
    </source>
</evidence>
<dbReference type="PANTHER" id="PTHR44809">
    <property type="match status" value="1"/>
</dbReference>
<dbReference type="EMBL" id="OU893335">
    <property type="protein sequence ID" value="CAG9791707.1"/>
    <property type="molecule type" value="Genomic_DNA"/>
</dbReference>
<dbReference type="Proteomes" id="UP001153714">
    <property type="component" value="Chromosome 4"/>
</dbReference>
<keyword evidence="11" id="KW-0256">Endoplasmic reticulum</keyword>
<dbReference type="Pfam" id="PF13414">
    <property type="entry name" value="TPR_11"/>
    <property type="match status" value="1"/>
</dbReference>
<evidence type="ECO:0000256" key="16">
    <source>
        <dbReference type="SAM" id="Phobius"/>
    </source>
</evidence>
<evidence type="ECO:0000313" key="19">
    <source>
        <dbReference type="Proteomes" id="UP001153714"/>
    </source>
</evidence>
<evidence type="ECO:0000256" key="4">
    <source>
        <dbReference type="ARBA" id="ARBA00004922"/>
    </source>
</evidence>
<dbReference type="Pfam" id="PF08409">
    <property type="entry name" value="TMTC_DUF1736"/>
    <property type="match status" value="1"/>
</dbReference>
<keyword evidence="7" id="KW-0808">Transferase</keyword>
<dbReference type="InterPro" id="IPR013618">
    <property type="entry name" value="TMTC_DUF1736"/>
</dbReference>
<feature type="transmembrane region" description="Helical" evidence="16">
    <location>
        <begin position="240"/>
        <end position="259"/>
    </location>
</feature>
<name>A0A9N9R8K7_9NEOP</name>
<feature type="transmembrane region" description="Helical" evidence="16">
    <location>
        <begin position="99"/>
        <end position="116"/>
    </location>
</feature>
<evidence type="ECO:0000256" key="8">
    <source>
        <dbReference type="ARBA" id="ARBA00022692"/>
    </source>
</evidence>
<evidence type="ECO:0000256" key="11">
    <source>
        <dbReference type="ARBA" id="ARBA00022824"/>
    </source>
</evidence>
<evidence type="ECO:0000256" key="12">
    <source>
        <dbReference type="ARBA" id="ARBA00022989"/>
    </source>
</evidence>
<evidence type="ECO:0000259" key="17">
    <source>
        <dbReference type="Pfam" id="PF08409"/>
    </source>
</evidence>
<keyword evidence="12 16" id="KW-1133">Transmembrane helix</keyword>
<dbReference type="GO" id="GO:0005783">
    <property type="term" value="C:endoplasmic reticulum"/>
    <property type="evidence" value="ECO:0007669"/>
    <property type="project" value="UniProtKB-SubCell"/>
</dbReference>
<feature type="transmembrane region" description="Helical" evidence="16">
    <location>
        <begin position="12"/>
        <end position="35"/>
    </location>
</feature>
<evidence type="ECO:0000256" key="13">
    <source>
        <dbReference type="ARBA" id="ARBA00023136"/>
    </source>
</evidence>
<sequence length="384" mass="42817">MAALHEPPQLYHVAGVVGRADVLACAFFLSSLLLYHGSSGKDQVWSSVALAALSMLAKETGLTALLFNVAFDVYRSWSPVTKSLNVKWRWKCDNVCGRVVRAIAALILLVAVRLTLLQGSLPAFSAQDNPPAFHPSFAVRLITFCYLAAFNWWLLLCPWTLSHDWQMGSVPLITSGWDPRNLLTVAALIALLALSYRCLLDLELQRHTPAVVGLMLLVIPYLPASNLLVTVGFVVAERVLYIPSVGSVLLTAYGIQLLWRRRGARRLLVVGAAVLVAAGVVRTSLRNMDWRTRETLLRADLSVLPHNAKLHYNFANFLKDVEQQENAIKHYKEALKLWPSYASAHNNLGTLVLASGRAEYHFLQALKYNRDHVNAHYNLAKLYR</sequence>
<accession>A0A9N9R8K7</accession>
<protein>
    <recommendedName>
        <fullName evidence="6">dolichyl-phosphate-mannose--protein mannosyltransferase</fullName>
        <ecNumber evidence="6">2.4.1.109</ecNumber>
    </recommendedName>
</protein>
<dbReference type="EC" id="2.4.1.109" evidence="6"/>
<evidence type="ECO:0000256" key="14">
    <source>
        <dbReference type="ARBA" id="ARBA00045085"/>
    </source>
</evidence>
<comment type="function">
    <text evidence="1">Transfers mannosyl residues to the hydroxyl group of serine or threonine residues.</text>
</comment>
<feature type="transmembrane region" description="Helical" evidence="16">
    <location>
        <begin position="137"/>
        <end position="161"/>
    </location>
</feature>